<dbReference type="RefSeq" id="WP_104723790.1">
    <property type="nucleotide sequence ID" value="NZ_FZNE01000002.1"/>
</dbReference>
<dbReference type="HAMAP" id="MF_00435">
    <property type="entry name" value="IlvC"/>
    <property type="match status" value="1"/>
</dbReference>
<protein>
    <recommendedName>
        <fullName evidence="9">Ketol-acid reductoisomerase (NADP(+))</fullName>
        <shortName evidence="9">KARI</shortName>
        <ecNumber evidence="9">1.1.1.86</ecNumber>
    </recommendedName>
    <alternativeName>
        <fullName evidence="9">Acetohydroxy-acid isomeroreductase</fullName>
        <shortName evidence="9">AHIR</shortName>
    </alternativeName>
    <alternativeName>
        <fullName evidence="9">Alpha-keto-beta-hydroxylacyl reductoisomerase</fullName>
    </alternativeName>
</protein>
<comment type="catalytic activity">
    <reaction evidence="9">
        <text>(2R)-2,3-dihydroxy-3-methylbutanoate + NADP(+) = (2S)-2-acetolactate + NADPH + H(+)</text>
        <dbReference type="Rhea" id="RHEA:22068"/>
        <dbReference type="ChEBI" id="CHEBI:15378"/>
        <dbReference type="ChEBI" id="CHEBI:49072"/>
        <dbReference type="ChEBI" id="CHEBI:57783"/>
        <dbReference type="ChEBI" id="CHEBI:58349"/>
        <dbReference type="ChEBI" id="CHEBI:58476"/>
        <dbReference type="EC" id="1.1.1.86"/>
    </reaction>
</comment>
<evidence type="ECO:0000256" key="2">
    <source>
        <dbReference type="ARBA" id="ARBA00004885"/>
    </source>
</evidence>
<dbReference type="GO" id="GO:0000287">
    <property type="term" value="F:magnesium ion binding"/>
    <property type="evidence" value="ECO:0007669"/>
    <property type="project" value="UniProtKB-UniRule"/>
</dbReference>
<feature type="binding site" evidence="9 10">
    <location>
        <position position="195"/>
    </location>
    <ligand>
        <name>Mg(2+)</name>
        <dbReference type="ChEBI" id="CHEBI:18420"/>
        <label>1</label>
    </ligand>
</feature>
<dbReference type="Pfam" id="PF01450">
    <property type="entry name" value="KARI_C"/>
    <property type="match status" value="1"/>
</dbReference>
<dbReference type="GO" id="GO:0050661">
    <property type="term" value="F:NADP binding"/>
    <property type="evidence" value="ECO:0007669"/>
    <property type="project" value="InterPro"/>
</dbReference>
<dbReference type="Pfam" id="PF07991">
    <property type="entry name" value="KARI_N"/>
    <property type="match status" value="1"/>
</dbReference>
<comment type="pathway">
    <text evidence="2 9">Amino-acid biosynthesis; L-isoleucine biosynthesis; L-isoleucine from 2-oxobutanoate: step 2/4.</text>
</comment>
<proteinExistence type="inferred from homology"/>
<comment type="function">
    <text evidence="9">Involved in the biosynthesis of branched-chain amino acids (BCAA). Catalyzes an alkyl-migration followed by a ketol-acid reduction of (S)-2-acetolactate (S2AL) to yield (R)-2,3-dihydroxy-isovalerate. In the isomerase reaction, S2AL is rearranged via a Mg-dependent methyl migration to produce 3-hydroxy-3-methyl-2-ketobutyrate (HMKB). In the reductase reaction, this 2-ketoacid undergoes a metal-dependent reduction by NADPH to yield (R)-2,3-dihydroxy-isovalerate.</text>
</comment>
<comment type="catalytic activity">
    <reaction evidence="9">
        <text>(2R,3R)-2,3-dihydroxy-3-methylpentanoate + NADP(+) = (S)-2-ethyl-2-hydroxy-3-oxobutanoate + NADPH + H(+)</text>
        <dbReference type="Rhea" id="RHEA:13493"/>
        <dbReference type="ChEBI" id="CHEBI:15378"/>
        <dbReference type="ChEBI" id="CHEBI:49256"/>
        <dbReference type="ChEBI" id="CHEBI:49258"/>
        <dbReference type="ChEBI" id="CHEBI:57783"/>
        <dbReference type="ChEBI" id="CHEBI:58349"/>
        <dbReference type="EC" id="1.1.1.86"/>
    </reaction>
</comment>
<comment type="caution">
    <text evidence="9">Lacks conserved residue(s) required for the propagation of feature annotation.</text>
</comment>
<dbReference type="GO" id="GO:0009097">
    <property type="term" value="P:isoleucine biosynthetic process"/>
    <property type="evidence" value="ECO:0007669"/>
    <property type="project" value="UniProtKB-UniRule"/>
</dbReference>
<organism evidence="13 14">
    <name type="scientific">Helicobacter cholecystus</name>
    <dbReference type="NCBI Taxonomy" id="45498"/>
    <lineage>
        <taxon>Bacteria</taxon>
        <taxon>Pseudomonadati</taxon>
        <taxon>Campylobacterota</taxon>
        <taxon>Epsilonproteobacteria</taxon>
        <taxon>Campylobacterales</taxon>
        <taxon>Helicobacteraceae</taxon>
        <taxon>Helicobacter</taxon>
    </lineage>
</organism>
<dbReference type="EC" id="1.1.1.86" evidence="9"/>
<name>A0A3D8IZG5_9HELI</name>
<dbReference type="SUPFAM" id="SSF48179">
    <property type="entry name" value="6-phosphogluconate dehydrogenase C-terminal domain-like"/>
    <property type="match status" value="1"/>
</dbReference>
<dbReference type="InterPro" id="IPR008927">
    <property type="entry name" value="6-PGluconate_DH-like_C_sf"/>
</dbReference>
<dbReference type="Proteomes" id="UP000257067">
    <property type="component" value="Unassembled WGS sequence"/>
</dbReference>
<dbReference type="UniPathway" id="UPA00049">
    <property type="reaction ID" value="UER00060"/>
</dbReference>
<dbReference type="PANTHER" id="PTHR21371:SF1">
    <property type="entry name" value="KETOL-ACID REDUCTOISOMERASE, MITOCHONDRIAL"/>
    <property type="match status" value="1"/>
</dbReference>
<keyword evidence="8 9" id="KW-0100">Branched-chain amino acid biosynthesis</keyword>
<keyword evidence="4 9" id="KW-0028">Amino-acid biosynthesis</keyword>
<dbReference type="Gene3D" id="3.40.50.720">
    <property type="entry name" value="NAD(P)-binding Rossmann-like Domain"/>
    <property type="match status" value="1"/>
</dbReference>
<evidence type="ECO:0000256" key="6">
    <source>
        <dbReference type="ARBA" id="ARBA00022842"/>
    </source>
</evidence>
<dbReference type="NCBIfam" id="NF004017">
    <property type="entry name" value="PRK05479.1"/>
    <property type="match status" value="1"/>
</dbReference>
<dbReference type="GO" id="GO:0016853">
    <property type="term" value="F:isomerase activity"/>
    <property type="evidence" value="ECO:0007669"/>
    <property type="project" value="UniProtKB-KW"/>
</dbReference>
<sequence>MALKLYTQDDIHTHLLSNKKIAILGFGAQGKAQAQNLKDSGLDVKIALREDSPSIKSAQELGFEVLNIEQSVKECDILAFLLPDEWHKEVFCSISPYLQEGQVLLFSHGFSIVVGEIIPPSFVDVILVAPKGAGRAVRSEYLEGRGVVSLIGVHQDFSHHAQDIALEYACALGSGKSAIFQSSFKDEYECDLFSEQSVICGGLEALIRAGFETLTQAGYPQEVAYFECLHEAKIVMDLIYAKGIAYMREHISNTAEYGDILAGERIINAQVKEEMKAILRDIQEGKFAKKFIQEREEGFSTLQKERKILQDSQIEKTGKQMRGLMPWVTQF</sequence>
<evidence type="ECO:0000259" key="11">
    <source>
        <dbReference type="PROSITE" id="PS51850"/>
    </source>
</evidence>
<feature type="binding site" evidence="9 10">
    <location>
        <position position="227"/>
    </location>
    <ligand>
        <name>Mg(2+)</name>
        <dbReference type="ChEBI" id="CHEBI:18420"/>
        <label>2</label>
    </ligand>
</feature>
<dbReference type="GO" id="GO:0009099">
    <property type="term" value="P:L-valine biosynthetic process"/>
    <property type="evidence" value="ECO:0007669"/>
    <property type="project" value="UniProtKB-UniRule"/>
</dbReference>
<dbReference type="InterPro" id="IPR014359">
    <property type="entry name" value="KARI_prok"/>
</dbReference>
<dbReference type="PIRSF" id="PIRSF000116">
    <property type="entry name" value="IlvC_gammaproteo"/>
    <property type="match status" value="1"/>
</dbReference>
<feature type="binding site" evidence="9 10">
    <location>
        <position position="252"/>
    </location>
    <ligand>
        <name>substrate</name>
    </ligand>
</feature>
<dbReference type="InterPro" id="IPR036291">
    <property type="entry name" value="NAD(P)-bd_dom_sf"/>
</dbReference>
<dbReference type="InterPro" id="IPR000506">
    <property type="entry name" value="KARI_C"/>
</dbReference>
<comment type="pathway">
    <text evidence="1 9">Amino-acid biosynthesis; L-valine biosynthesis; L-valine from pyruvate: step 2/4.</text>
</comment>
<dbReference type="UniPathway" id="UPA00047">
    <property type="reaction ID" value="UER00056"/>
</dbReference>
<dbReference type="SUPFAM" id="SSF51735">
    <property type="entry name" value="NAD(P)-binding Rossmann-fold domains"/>
    <property type="match status" value="1"/>
</dbReference>
<evidence type="ECO:0000256" key="10">
    <source>
        <dbReference type="PROSITE-ProRule" id="PRU01198"/>
    </source>
</evidence>
<keyword evidence="13" id="KW-0413">Isomerase</keyword>
<feature type="binding site" evidence="9 10">
    <location>
        <position position="191"/>
    </location>
    <ligand>
        <name>Mg(2+)</name>
        <dbReference type="ChEBI" id="CHEBI:18420"/>
        <label>1</label>
    </ligand>
</feature>
<keyword evidence="7 9" id="KW-0560">Oxidoreductase</keyword>
<evidence type="ECO:0000259" key="12">
    <source>
        <dbReference type="PROSITE" id="PS51851"/>
    </source>
</evidence>
<evidence type="ECO:0000313" key="14">
    <source>
        <dbReference type="Proteomes" id="UP000257067"/>
    </source>
</evidence>
<evidence type="ECO:0000256" key="9">
    <source>
        <dbReference type="HAMAP-Rule" id="MF_00435"/>
    </source>
</evidence>
<reference evidence="13 14" key="1">
    <citation type="submission" date="2018-04" db="EMBL/GenBank/DDBJ databases">
        <title>Novel Campyloabacter and Helicobacter Species and Strains.</title>
        <authorList>
            <person name="Mannion A.J."/>
            <person name="Shen Z."/>
            <person name="Fox J.G."/>
        </authorList>
    </citation>
    <scope>NUCLEOTIDE SEQUENCE [LARGE SCALE GENOMIC DNA]</scope>
    <source>
        <strain evidence="13 14">ATCC 700242</strain>
    </source>
</reference>
<dbReference type="NCBIfam" id="TIGR00465">
    <property type="entry name" value="ilvC"/>
    <property type="match status" value="1"/>
</dbReference>
<keyword evidence="5 9" id="KW-0479">Metal-binding</keyword>
<evidence type="ECO:0000313" key="13">
    <source>
        <dbReference type="EMBL" id="RDU70004.1"/>
    </source>
</evidence>
<dbReference type="InterPro" id="IPR013023">
    <property type="entry name" value="KARI"/>
</dbReference>
<dbReference type="AlphaFoldDB" id="A0A3D8IZG5"/>
<dbReference type="PROSITE" id="PS51850">
    <property type="entry name" value="KARI_N"/>
    <property type="match status" value="1"/>
</dbReference>
<feature type="binding site" evidence="9 10">
    <location>
        <position position="191"/>
    </location>
    <ligand>
        <name>Mg(2+)</name>
        <dbReference type="ChEBI" id="CHEBI:18420"/>
        <label>2</label>
    </ligand>
</feature>
<dbReference type="GO" id="GO:0005829">
    <property type="term" value="C:cytosol"/>
    <property type="evidence" value="ECO:0007669"/>
    <property type="project" value="TreeGrafter"/>
</dbReference>
<evidence type="ECO:0000256" key="5">
    <source>
        <dbReference type="ARBA" id="ARBA00022723"/>
    </source>
</evidence>
<evidence type="ECO:0000256" key="1">
    <source>
        <dbReference type="ARBA" id="ARBA00004864"/>
    </source>
</evidence>
<evidence type="ECO:0000256" key="7">
    <source>
        <dbReference type="ARBA" id="ARBA00023002"/>
    </source>
</evidence>
<evidence type="ECO:0000256" key="8">
    <source>
        <dbReference type="ARBA" id="ARBA00023304"/>
    </source>
</evidence>
<feature type="domain" description="KARI C-terminal knotted" evidence="12">
    <location>
        <begin position="183"/>
        <end position="328"/>
    </location>
</feature>
<dbReference type="OrthoDB" id="9804088at2"/>
<feature type="binding site" evidence="9 10">
    <location>
        <position position="231"/>
    </location>
    <ligand>
        <name>Mg(2+)</name>
        <dbReference type="ChEBI" id="CHEBI:18420"/>
        <label>2</label>
    </ligand>
</feature>
<dbReference type="InterPro" id="IPR013116">
    <property type="entry name" value="KARI_N"/>
</dbReference>
<dbReference type="PANTHER" id="PTHR21371">
    <property type="entry name" value="KETOL-ACID REDUCTOISOMERASE, MITOCHONDRIAL"/>
    <property type="match status" value="1"/>
</dbReference>
<feature type="binding site" evidence="9">
    <location>
        <position position="52"/>
    </location>
    <ligand>
        <name>NADP(+)</name>
        <dbReference type="ChEBI" id="CHEBI:58349"/>
    </ligand>
</feature>
<keyword evidence="6 9" id="KW-0460">Magnesium</keyword>
<gene>
    <name evidence="9" type="primary">ilvC</name>
    <name evidence="13" type="ORF">CQA62_00910</name>
</gene>
<keyword evidence="14" id="KW-1185">Reference proteome</keyword>
<dbReference type="Gene3D" id="6.10.240.10">
    <property type="match status" value="1"/>
</dbReference>
<feature type="domain" description="KARI N-terminal Rossmann" evidence="11">
    <location>
        <begin position="3"/>
        <end position="182"/>
    </location>
</feature>
<accession>A0A3D8IZG5</accession>
<evidence type="ECO:0000256" key="3">
    <source>
        <dbReference type="ARBA" id="ARBA00010318"/>
    </source>
</evidence>
<feature type="binding site" evidence="9">
    <location>
        <position position="134"/>
    </location>
    <ligand>
        <name>NADP(+)</name>
        <dbReference type="ChEBI" id="CHEBI:58349"/>
    </ligand>
</feature>
<dbReference type="GO" id="GO:0004455">
    <property type="term" value="F:ketol-acid reductoisomerase activity"/>
    <property type="evidence" value="ECO:0007669"/>
    <property type="project" value="UniProtKB-UniRule"/>
</dbReference>
<dbReference type="EMBL" id="NXLU01000001">
    <property type="protein sequence ID" value="RDU70004.1"/>
    <property type="molecule type" value="Genomic_DNA"/>
</dbReference>
<feature type="binding site" evidence="9">
    <location>
        <position position="49"/>
    </location>
    <ligand>
        <name>NADP(+)</name>
        <dbReference type="ChEBI" id="CHEBI:58349"/>
    </ligand>
</feature>
<keyword evidence="9" id="KW-0521">NADP</keyword>
<evidence type="ECO:0000256" key="4">
    <source>
        <dbReference type="ARBA" id="ARBA00022605"/>
    </source>
</evidence>
<feature type="binding site" evidence="9">
    <location>
        <begin position="26"/>
        <end position="29"/>
    </location>
    <ligand>
        <name>NADP(+)</name>
        <dbReference type="ChEBI" id="CHEBI:58349"/>
    </ligand>
</feature>
<dbReference type="PROSITE" id="PS51851">
    <property type="entry name" value="KARI_C"/>
    <property type="match status" value="1"/>
</dbReference>
<feature type="active site" evidence="9">
    <location>
        <position position="108"/>
    </location>
</feature>
<comment type="similarity">
    <text evidence="3 9 10">Belongs to the ketol-acid reductoisomerase family.</text>
</comment>
<comment type="cofactor">
    <cofactor evidence="9">
        <name>Mg(2+)</name>
        <dbReference type="ChEBI" id="CHEBI:18420"/>
    </cofactor>
    <text evidence="9">Binds 2 magnesium ions per subunit.</text>
</comment>
<feature type="binding site" evidence="9">
    <location>
        <position position="54"/>
    </location>
    <ligand>
        <name>NADP(+)</name>
        <dbReference type="ChEBI" id="CHEBI:58349"/>
    </ligand>
</feature>
<comment type="caution">
    <text evidence="13">The sequence shown here is derived from an EMBL/GenBank/DDBJ whole genome shotgun (WGS) entry which is preliminary data.</text>
</comment>